<dbReference type="InterPro" id="IPR006059">
    <property type="entry name" value="SBP"/>
</dbReference>
<evidence type="ECO:0000256" key="1">
    <source>
        <dbReference type="ARBA" id="ARBA00004418"/>
    </source>
</evidence>
<sequence length="380" mass="42413">MVTLRGITWGHSRGFTSVVATAQRFSELNPHVEIMWEKRSLQEFADGDLDELARNYDLLVIDHPWAGFVAEKAILLPLQDYLPKAYLDDQAANSVGGSHESYLFNGFQSALAIDAATPVAVYRPDHLQQGQFELPETWQDLLTLARSGKVIYAGIPINLLMDFLMLCATRGGTWFDEESIASRDTGIEALEALRELASLCSKEIFDYDPIAVHEQLSTRNEWSYCPYAYGYSNYSRAGYARYLLKATDVVSWHGEPLKTVLGGTGLAISAKCQHKDVALAYASYTASAEVQKTLFFENGGQPGHRGAWLDEEVNRRSLSFFTDTLATLDRSAKRPRYSGFLNFQDRAGDLVREYVMNGGDSSTVFAAMNALYQKSRGLME</sequence>
<organism evidence="3 4">
    <name type="scientific">Citrobacter amalonaticus</name>
    <dbReference type="NCBI Taxonomy" id="35703"/>
    <lineage>
        <taxon>Bacteria</taxon>
        <taxon>Pseudomonadati</taxon>
        <taxon>Pseudomonadota</taxon>
        <taxon>Gammaproteobacteria</taxon>
        <taxon>Enterobacterales</taxon>
        <taxon>Enterobacteriaceae</taxon>
        <taxon>Citrobacter</taxon>
    </lineage>
</organism>
<comment type="caution">
    <text evidence="3">The sequence shown here is derived from an EMBL/GenBank/DDBJ whole genome shotgun (WGS) entry which is preliminary data.</text>
</comment>
<dbReference type="OrthoDB" id="9811622at2"/>
<gene>
    <name evidence="3" type="ORF">C3430_20100</name>
</gene>
<reference evidence="3 4" key="1">
    <citation type="submission" date="2018-01" db="EMBL/GenBank/DDBJ databases">
        <title>Complete genome sequences of 14 Citrobacter spp. isolated from plant in Canada.</title>
        <authorList>
            <person name="Bhandare S.G."/>
            <person name="Colavecchio A."/>
            <person name="Jeukens J."/>
            <person name="Emond-Rheault J.-G."/>
            <person name="Freschi L."/>
            <person name="Hamel J."/>
            <person name="Kukavica-Ibrulj I."/>
            <person name="Levesque R."/>
            <person name="Goodridge L."/>
        </authorList>
    </citation>
    <scope>NUCLEOTIDE SEQUENCE [LARGE SCALE GENOMIC DNA]</scope>
    <source>
        <strain evidence="3 4">S1285</strain>
    </source>
</reference>
<dbReference type="PANTHER" id="PTHR43649">
    <property type="entry name" value="ARABINOSE-BINDING PROTEIN-RELATED"/>
    <property type="match status" value="1"/>
</dbReference>
<dbReference type="InterPro" id="IPR050490">
    <property type="entry name" value="Bact_solute-bd_prot1"/>
</dbReference>
<evidence type="ECO:0000313" key="3">
    <source>
        <dbReference type="EMBL" id="POU63008.1"/>
    </source>
</evidence>
<dbReference type="Proteomes" id="UP000237003">
    <property type="component" value="Unassembled WGS sequence"/>
</dbReference>
<accession>A0A2S4RT65</accession>
<evidence type="ECO:0000313" key="4">
    <source>
        <dbReference type="Proteomes" id="UP000237003"/>
    </source>
</evidence>
<dbReference type="SUPFAM" id="SSF53850">
    <property type="entry name" value="Periplasmic binding protein-like II"/>
    <property type="match status" value="1"/>
</dbReference>
<dbReference type="AlphaFoldDB" id="A0A2S4RT65"/>
<dbReference type="Gene3D" id="3.40.190.10">
    <property type="entry name" value="Periplasmic binding protein-like II"/>
    <property type="match status" value="2"/>
</dbReference>
<proteinExistence type="inferred from homology"/>
<dbReference type="GO" id="GO:0030288">
    <property type="term" value="C:outer membrane-bounded periplasmic space"/>
    <property type="evidence" value="ECO:0007669"/>
    <property type="project" value="UniProtKB-ARBA"/>
</dbReference>
<evidence type="ECO:0000256" key="2">
    <source>
        <dbReference type="ARBA" id="ARBA00008520"/>
    </source>
</evidence>
<protein>
    <submittedName>
        <fullName evidence="3">ABC transporter substrate-binding protein</fullName>
    </submittedName>
</protein>
<comment type="subcellular location">
    <subcellularLocation>
        <location evidence="1">Periplasm</location>
    </subcellularLocation>
</comment>
<dbReference type="Pfam" id="PF13416">
    <property type="entry name" value="SBP_bac_8"/>
    <property type="match status" value="1"/>
</dbReference>
<name>A0A2S4RT65_CITAM</name>
<dbReference type="EMBL" id="PQLX01000008">
    <property type="protein sequence ID" value="POU63008.1"/>
    <property type="molecule type" value="Genomic_DNA"/>
</dbReference>
<dbReference type="RefSeq" id="WP_103777550.1">
    <property type="nucleotide sequence ID" value="NZ_PQLX01000008.1"/>
</dbReference>
<comment type="similarity">
    <text evidence="2">Belongs to the bacterial solute-binding protein 1 family.</text>
</comment>
<dbReference type="PANTHER" id="PTHR43649:SF12">
    <property type="entry name" value="DIACETYLCHITOBIOSE BINDING PROTEIN DASA"/>
    <property type="match status" value="1"/>
</dbReference>